<dbReference type="InterPro" id="IPR020051">
    <property type="entry name" value="SagB-type_dehydrogenase"/>
</dbReference>
<dbReference type="InterPro" id="IPR000415">
    <property type="entry name" value="Nitroreductase-like"/>
</dbReference>
<comment type="caution">
    <text evidence="2">The sequence shown here is derived from an EMBL/GenBank/DDBJ whole genome shotgun (WGS) entry which is preliminary data.</text>
</comment>
<dbReference type="PANTHER" id="PTHR43745">
    <property type="entry name" value="NITROREDUCTASE MJ1384-RELATED"/>
    <property type="match status" value="1"/>
</dbReference>
<dbReference type="EMBL" id="JALNMH010000004">
    <property type="protein sequence ID" value="MCK7593199.1"/>
    <property type="molecule type" value="Genomic_DNA"/>
</dbReference>
<accession>A0ABT0GF74</accession>
<dbReference type="Gene3D" id="3.40.109.10">
    <property type="entry name" value="NADH Oxidase"/>
    <property type="match status" value="1"/>
</dbReference>
<evidence type="ECO:0000259" key="1">
    <source>
        <dbReference type="Pfam" id="PF00881"/>
    </source>
</evidence>
<proteinExistence type="predicted"/>
<protein>
    <submittedName>
        <fullName evidence="2">Peptide maturation dehydrogenase</fullName>
    </submittedName>
</protein>
<dbReference type="Pfam" id="PF00881">
    <property type="entry name" value="Nitroreductase"/>
    <property type="match status" value="1"/>
</dbReference>
<dbReference type="CDD" id="cd02142">
    <property type="entry name" value="McbC_SagB-like_oxidoreductase"/>
    <property type="match status" value="1"/>
</dbReference>
<reference evidence="2" key="1">
    <citation type="submission" date="2022-04" db="EMBL/GenBank/DDBJ databases">
        <title>Lysobacter sp. CAU 1642 isolated from sea sand.</title>
        <authorList>
            <person name="Kim W."/>
        </authorList>
    </citation>
    <scope>NUCLEOTIDE SEQUENCE</scope>
    <source>
        <strain evidence="2">CAU 1642</strain>
    </source>
</reference>
<dbReference type="NCBIfam" id="TIGR04511">
    <property type="entry name" value="SagB_rel_DH_2"/>
    <property type="match status" value="1"/>
</dbReference>
<evidence type="ECO:0000313" key="2">
    <source>
        <dbReference type="EMBL" id="MCK7593199.1"/>
    </source>
</evidence>
<dbReference type="PANTHER" id="PTHR43745:SF2">
    <property type="entry name" value="NITROREDUCTASE MJ1384-RELATED"/>
    <property type="match status" value="1"/>
</dbReference>
<dbReference type="InterPro" id="IPR052544">
    <property type="entry name" value="Bacteriocin_Proc_Enz"/>
</dbReference>
<dbReference type="InterPro" id="IPR030965">
    <property type="entry name" value="SagB-rel_DH_2"/>
</dbReference>
<dbReference type="NCBIfam" id="TIGR03605">
    <property type="entry name" value="antibiot_sagB"/>
    <property type="match status" value="1"/>
</dbReference>
<evidence type="ECO:0000313" key="3">
    <source>
        <dbReference type="Proteomes" id="UP001431449"/>
    </source>
</evidence>
<dbReference type="RefSeq" id="WP_248206420.1">
    <property type="nucleotide sequence ID" value="NZ_JALNMH010000004.1"/>
</dbReference>
<keyword evidence="3" id="KW-1185">Reference proteome</keyword>
<dbReference type="Proteomes" id="UP001431449">
    <property type="component" value="Unassembled WGS sequence"/>
</dbReference>
<feature type="domain" description="Nitroreductase" evidence="1">
    <location>
        <begin position="179"/>
        <end position="368"/>
    </location>
</feature>
<sequence>MLIRRCFALLMEPAELLEFDAGRLVQDGAPWRVRPAWRALAGHLDEAVEIDESQLLALGRLPIHAWQPIPDDPAQAEVLSTLIRIGLVIAEHGESAHRAADDTLRQVGWHAISAVFHRHTRWHDADSRAAADALATLGSERRTALQGTPPEPVLRRQASAAPLRLPAPPADALDELLGRRVTCRNFDRQRAVSSQALSACLYRAFGAQATARAGTPHLLLKKFAPSAGGLHPIDVFVFVRQVESLHPGTYHYLPDTHALEPIELAPDQDIETLCKLALAGQDWFVGAPVLLALACRFDRSYWKYREHAKTYRAASLDLGHASQLLYLAATEQGLGCFVTSAINERPLDEALGLDPCREGVLAMSGLGYRAAERREVEFDPLARVWPGDSL</sequence>
<gene>
    <name evidence="2" type="ORF">M0G41_05885</name>
</gene>
<name>A0ABT0GF74_9GAMM</name>
<organism evidence="2 3">
    <name type="scientific">Pseudomarimonas salicorniae</name>
    <dbReference type="NCBI Taxonomy" id="2933270"/>
    <lineage>
        <taxon>Bacteria</taxon>
        <taxon>Pseudomonadati</taxon>
        <taxon>Pseudomonadota</taxon>
        <taxon>Gammaproteobacteria</taxon>
        <taxon>Lysobacterales</taxon>
        <taxon>Lysobacteraceae</taxon>
        <taxon>Pseudomarimonas</taxon>
    </lineage>
</organism>
<dbReference type="InterPro" id="IPR029479">
    <property type="entry name" value="Nitroreductase"/>
</dbReference>
<dbReference type="SUPFAM" id="SSF55469">
    <property type="entry name" value="FMN-dependent nitroreductase-like"/>
    <property type="match status" value="1"/>
</dbReference>